<feature type="region of interest" description="Disordered" evidence="1">
    <location>
        <begin position="528"/>
        <end position="594"/>
    </location>
</feature>
<evidence type="ECO:0000256" key="1">
    <source>
        <dbReference type="SAM" id="MobiDB-lite"/>
    </source>
</evidence>
<feature type="compositionally biased region" description="Basic and acidic residues" evidence="1">
    <location>
        <begin position="35"/>
        <end position="68"/>
    </location>
</feature>
<protein>
    <submittedName>
        <fullName evidence="2">Uncharacterized protein</fullName>
    </submittedName>
</protein>
<dbReference type="InParanoid" id="A0A1Z5JIQ3"/>
<name>A0A1Z5JIQ3_FISSO</name>
<feature type="compositionally biased region" description="Polar residues" evidence="1">
    <location>
        <begin position="576"/>
        <end position="593"/>
    </location>
</feature>
<evidence type="ECO:0000313" key="2">
    <source>
        <dbReference type="EMBL" id="GAX13722.1"/>
    </source>
</evidence>
<gene>
    <name evidence="2" type="ORF">FisN_2Hh599</name>
</gene>
<keyword evidence="3" id="KW-1185">Reference proteome</keyword>
<dbReference type="AlphaFoldDB" id="A0A1Z5JIQ3"/>
<feature type="region of interest" description="Disordered" evidence="1">
    <location>
        <begin position="271"/>
        <end position="330"/>
    </location>
</feature>
<proteinExistence type="predicted"/>
<accession>A0A1Z5JIQ3</accession>
<feature type="region of interest" description="Disordered" evidence="1">
    <location>
        <begin position="954"/>
        <end position="973"/>
    </location>
</feature>
<comment type="caution">
    <text evidence="2">The sequence shown here is derived from an EMBL/GenBank/DDBJ whole genome shotgun (WGS) entry which is preliminary data.</text>
</comment>
<dbReference type="Proteomes" id="UP000198406">
    <property type="component" value="Unassembled WGS sequence"/>
</dbReference>
<feature type="compositionally biased region" description="Basic and acidic residues" evidence="1">
    <location>
        <begin position="307"/>
        <end position="330"/>
    </location>
</feature>
<reference evidence="2 3" key="1">
    <citation type="journal article" date="2015" name="Plant Cell">
        <title>Oil accumulation by the oleaginous diatom Fistulifera solaris as revealed by the genome and transcriptome.</title>
        <authorList>
            <person name="Tanaka T."/>
            <person name="Maeda Y."/>
            <person name="Veluchamy A."/>
            <person name="Tanaka M."/>
            <person name="Abida H."/>
            <person name="Marechal E."/>
            <person name="Bowler C."/>
            <person name="Muto M."/>
            <person name="Sunaga Y."/>
            <person name="Tanaka M."/>
            <person name="Yoshino T."/>
            <person name="Taniguchi T."/>
            <person name="Fukuda Y."/>
            <person name="Nemoto M."/>
            <person name="Matsumoto M."/>
            <person name="Wong P.S."/>
            <person name="Aburatani S."/>
            <person name="Fujibuchi W."/>
        </authorList>
    </citation>
    <scope>NUCLEOTIDE SEQUENCE [LARGE SCALE GENOMIC DNA]</scope>
    <source>
        <strain evidence="2 3">JPCC DA0580</strain>
    </source>
</reference>
<feature type="region of interest" description="Disordered" evidence="1">
    <location>
        <begin position="27"/>
        <end position="69"/>
    </location>
</feature>
<feature type="region of interest" description="Disordered" evidence="1">
    <location>
        <begin position="1003"/>
        <end position="1024"/>
    </location>
</feature>
<feature type="compositionally biased region" description="Acidic residues" evidence="1">
    <location>
        <begin position="1004"/>
        <end position="1024"/>
    </location>
</feature>
<feature type="compositionally biased region" description="Basic and acidic residues" evidence="1">
    <location>
        <begin position="279"/>
        <end position="288"/>
    </location>
</feature>
<feature type="compositionally biased region" description="Basic and acidic residues" evidence="1">
    <location>
        <begin position="528"/>
        <end position="541"/>
    </location>
</feature>
<organism evidence="2 3">
    <name type="scientific">Fistulifera solaris</name>
    <name type="common">Oleaginous diatom</name>
    <dbReference type="NCBI Taxonomy" id="1519565"/>
    <lineage>
        <taxon>Eukaryota</taxon>
        <taxon>Sar</taxon>
        <taxon>Stramenopiles</taxon>
        <taxon>Ochrophyta</taxon>
        <taxon>Bacillariophyta</taxon>
        <taxon>Bacillariophyceae</taxon>
        <taxon>Bacillariophycidae</taxon>
        <taxon>Naviculales</taxon>
        <taxon>Naviculaceae</taxon>
        <taxon>Fistulifera</taxon>
    </lineage>
</organism>
<sequence>MVIKAEDAEYLAPFIENKAAVFSSEKSLAADEEAKESRNHQNLRIESRTELEDQDDSCSRKMHQDETSKGFSVISSVDDTREALITEETDEGSNQRSAKADLSLIPNKATHRKNKGLLHRIRPRSSKANYARSNFSGSVVTSLSNNDSFVTEIVKSKSLDQMTKNLTIPMNEFDDKNKPSFERPPLYQRTDVSSRCVSIDDPASIARNENLSVDDGNTSISIMASVSDCEVAIENCEGPQNDERSKNASLVDCDSGRSTVVTKRHGLFGQKHRSNKSMIRNEEPDTHSKPPLSTTMLVKEPTNKIQNYDEKERTHQKDNANYKSQHKSDHDVKDVSLMDCATESSSVASRKRGIFRRNRNCRSIETNEGIDAQRVPASSRGLSLVDCATGNSSVATEKCSVLGRNHQMKKKFESSDVQSLPPSSQGGRLVDCATDNSSVVTEKGGLFGHYRRPRKVATENGNSCAHSVPPLSTNMSSKDGLMLQKKYDHDEKSVSLADDLTESSSVVAGKRMAYRQFYPIVPTKLLESHDPLQRSRQESNTRNESGQEFPANPALQLKSDDASDLQKGTPDIRFPPNQSKHLTSEAASSNQAAAVQGVEGASYSFAKTIDHEHDPKRSSVSPVSEAFKYATSQAGVLKAKFEEKERNIMDLACDRKDQDVPSESLNDKLQSNKMPMAGGVSGLTSSVGLEWVECDEFGKGKRHYQPTGYRIYDAIQLLRTRFACESYSDNTINKEKRYFQDEYAAEQKNQWLVSGNQTQKQCHQDPAKDTVAALRSLRHQLTCNIDEEVPAIDEYFERKGYHSVSSNSNRNMMHSGGSLIDFEHSTKTGSDRHITDNSEESKFFEPVTEVEIRNITSSSKQATRNVISASQASEDSGIVNEERISTVSRRSSFEIPMVRDSASCASGKRGYAIGALNGLRRKKKGNHSDEASQMMSSFFSGDTPVINNHAKTRSRLHSAQGLRGNLDKQSRNWKGDAQSARVFTGEGIKIVDEGGYLRRLIEQPLEEEEEVSEEEDDDENEIEEQSVWTAAPKLSRGNKTPTFNTGPKQLRDVQLVLSASSTLELPKHKRNTVIRLATVPGNISYQKVTDTLHKHQSDFERKQTQKQLQLAKRAVISGQYMDSLDPCFRVFDPALDACDNFCTQNRSEESDDECSIASISVSDEKPRGDFQQAGKETRFWPFKSRSRVIKAPTRL</sequence>
<dbReference type="EMBL" id="BDSP01000072">
    <property type="protein sequence ID" value="GAX13722.1"/>
    <property type="molecule type" value="Genomic_DNA"/>
</dbReference>
<evidence type="ECO:0000313" key="3">
    <source>
        <dbReference type="Proteomes" id="UP000198406"/>
    </source>
</evidence>